<reference evidence="2" key="1">
    <citation type="submission" date="2021-02" db="EMBL/GenBank/DDBJ databases">
        <authorList>
            <person name="Palmer J.M."/>
        </authorList>
    </citation>
    <scope>NUCLEOTIDE SEQUENCE</scope>
    <source>
        <strain evidence="2">SCRP734</strain>
    </source>
</reference>
<organism evidence="2 3">
    <name type="scientific">Phytophthora pseudosyringae</name>
    <dbReference type="NCBI Taxonomy" id="221518"/>
    <lineage>
        <taxon>Eukaryota</taxon>
        <taxon>Sar</taxon>
        <taxon>Stramenopiles</taxon>
        <taxon>Oomycota</taxon>
        <taxon>Peronosporomycetes</taxon>
        <taxon>Peronosporales</taxon>
        <taxon>Peronosporaceae</taxon>
        <taxon>Phytophthora</taxon>
    </lineage>
</organism>
<dbReference type="Proteomes" id="UP000694044">
    <property type="component" value="Unassembled WGS sequence"/>
</dbReference>
<name>A0A8T1VNC9_9STRA</name>
<dbReference type="OrthoDB" id="127466at2759"/>
<protein>
    <recommendedName>
        <fullName evidence="4">Endonuclease/exonuclease/phosphatase domain-containing protein</fullName>
    </recommendedName>
</protein>
<evidence type="ECO:0000256" key="1">
    <source>
        <dbReference type="SAM" id="MobiDB-lite"/>
    </source>
</evidence>
<evidence type="ECO:0008006" key="4">
    <source>
        <dbReference type="Google" id="ProtNLM"/>
    </source>
</evidence>
<gene>
    <name evidence="2" type="ORF">PHYPSEUDO_005820</name>
</gene>
<feature type="region of interest" description="Disordered" evidence="1">
    <location>
        <begin position="207"/>
        <end position="227"/>
    </location>
</feature>
<evidence type="ECO:0000313" key="3">
    <source>
        <dbReference type="Proteomes" id="UP000694044"/>
    </source>
</evidence>
<keyword evidence="3" id="KW-1185">Reference proteome</keyword>
<proteinExistence type="predicted"/>
<comment type="caution">
    <text evidence="2">The sequence shown here is derived from an EMBL/GenBank/DDBJ whole genome shotgun (WGS) entry which is preliminary data.</text>
</comment>
<sequence>MVINVIWSSFSPSGSRSSSSGRCTTTHRIKKELSICQSLLCLDLLELPRLLAPDLPSIARSFLRLKTNSLKRSEYRRRARKAAHELPQLLEPDDRLASLTAQPSAYAALVHANPLSCCLWWKSTRSSVSTVASLLRRMERSAACCAASPRTTRLNEAPAASAILADQILDDTYRALARSFQYSNFLLWTDETLHCVGLSSAKSLSTTPQLPPRVTSVTPPKRLPSMTRRWAPRSLPRRLSESPWALCGISMNINGLDAPGQKGGLVNSMLGKLLADYQLIAFQETKFTKADNLWVVTSYINSADSNAQVFWSQHTDNDFTGRNGVALILSGSHPFTSVENVTPRYASAAQQPRYLVLDAKIENLRVFIHAVYAPVTVAERKRFFYSLPTRSPDAANHIVLGNLNTPLDPLLDEVTPYPHDFGRDELDIWMLELGVMDPWRATFPETRLFSGPDQRNRIDYCLVTTDLFDTNYQGSRYITEKKWLHEDHYPVEFHLASPNHPGAKRLPWKCPRWLLQVHW</sequence>
<evidence type="ECO:0000313" key="2">
    <source>
        <dbReference type="EMBL" id="KAG7381580.1"/>
    </source>
</evidence>
<dbReference type="AlphaFoldDB" id="A0A8T1VNC9"/>
<dbReference type="EMBL" id="JAGDFM010000239">
    <property type="protein sequence ID" value="KAG7381580.1"/>
    <property type="molecule type" value="Genomic_DNA"/>
</dbReference>
<accession>A0A8T1VNC9</accession>